<organism evidence="2 3">
    <name type="scientific">Corynebacterium terpenotabidum Y-11</name>
    <dbReference type="NCBI Taxonomy" id="1200352"/>
    <lineage>
        <taxon>Bacteria</taxon>
        <taxon>Bacillati</taxon>
        <taxon>Actinomycetota</taxon>
        <taxon>Actinomycetes</taxon>
        <taxon>Mycobacteriales</taxon>
        <taxon>Corynebacteriaceae</taxon>
        <taxon>Corynebacterium</taxon>
    </lineage>
</organism>
<dbReference type="GO" id="GO:0009307">
    <property type="term" value="P:DNA restriction-modification system"/>
    <property type="evidence" value="ECO:0007669"/>
    <property type="project" value="InterPro"/>
</dbReference>
<dbReference type="PANTHER" id="PTHR30015">
    <property type="entry name" value="MRR RESTRICTION SYSTEM PROTEIN"/>
    <property type="match status" value="1"/>
</dbReference>
<dbReference type="GO" id="GO:0015666">
    <property type="term" value="F:restriction endodeoxyribonuclease activity"/>
    <property type="evidence" value="ECO:0007669"/>
    <property type="project" value="TreeGrafter"/>
</dbReference>
<evidence type="ECO:0000313" key="2">
    <source>
        <dbReference type="EMBL" id="AGP30404.1"/>
    </source>
</evidence>
<dbReference type="eggNOG" id="COG4127">
    <property type="taxonomic scope" value="Bacteria"/>
</dbReference>
<dbReference type="PATRIC" id="fig|1200352.3.peg.761"/>
<name>S4XCY4_9CORY</name>
<dbReference type="InterPro" id="IPR007560">
    <property type="entry name" value="Restrct_endonuc_IV_Mrr"/>
</dbReference>
<dbReference type="InterPro" id="IPR052906">
    <property type="entry name" value="Type_IV_Methyl-Rstrct_Enzyme"/>
</dbReference>
<dbReference type="REBASE" id="66651">
    <property type="entry name" value="CteY11MrrP"/>
</dbReference>
<proteinExistence type="predicted"/>
<dbReference type="InterPro" id="IPR011856">
    <property type="entry name" value="tRNA_endonuc-like_dom_sf"/>
</dbReference>
<dbReference type="RefSeq" id="WP_020440767.1">
    <property type="nucleotide sequence ID" value="NC_021663.1"/>
</dbReference>
<feature type="domain" description="Restriction endonuclease type IV Mrr" evidence="1">
    <location>
        <begin position="206"/>
        <end position="316"/>
    </location>
</feature>
<dbReference type="GO" id="GO:0003677">
    <property type="term" value="F:DNA binding"/>
    <property type="evidence" value="ECO:0007669"/>
    <property type="project" value="InterPro"/>
</dbReference>
<dbReference type="HOGENOM" id="CLU_047680_0_0_11"/>
<dbReference type="EMBL" id="CP003696">
    <property type="protein sequence ID" value="AGP30404.1"/>
    <property type="molecule type" value="Genomic_DNA"/>
</dbReference>
<evidence type="ECO:0000313" key="3">
    <source>
        <dbReference type="Proteomes" id="UP000014809"/>
    </source>
</evidence>
<dbReference type="SUPFAM" id="SSF52980">
    <property type="entry name" value="Restriction endonuclease-like"/>
    <property type="match status" value="1"/>
</dbReference>
<protein>
    <recommendedName>
        <fullName evidence="1">Restriction endonuclease type IV Mrr domain-containing protein</fullName>
    </recommendedName>
</protein>
<accession>S4XCY4</accession>
<dbReference type="OrthoDB" id="9781481at2"/>
<dbReference type="InterPro" id="IPR011335">
    <property type="entry name" value="Restrct_endonuc-II-like"/>
</dbReference>
<dbReference type="Gene3D" id="3.40.1350.10">
    <property type="match status" value="1"/>
</dbReference>
<gene>
    <name evidence="2" type="ORF">A606_03775</name>
</gene>
<reference evidence="2 3" key="1">
    <citation type="submission" date="2012-06" db="EMBL/GenBank/DDBJ databases">
        <title>Complete genome sequence of Corynebacterium terpenotabidum Y-11 (=DSM 44721).</title>
        <authorList>
            <person name="Ruckert C."/>
            <person name="Albersmeier A."/>
            <person name="Al-Dilaimi A."/>
            <person name="Szczepanowski R."/>
            <person name="Kalinowski J."/>
        </authorList>
    </citation>
    <scope>NUCLEOTIDE SEQUENCE [LARGE SCALE GENOMIC DNA]</scope>
    <source>
        <strain evidence="2 3">Y-11</strain>
    </source>
</reference>
<keyword evidence="3" id="KW-1185">Reference proteome</keyword>
<sequence length="345" mass="38143">MAEQIWGIHNDTLTHELVDQGFVSIGWDGLGDLTQIRRGREGLKKALTPLEPNAKVQSIAGQAGVLFRFAHEIQVGDIVVAPYKPDSTINIGIVDSDYYFAAGAPTHRHRRRVRWVKIGLPRAVFPQSALYELGSALTLFKVTRHTTEVRTAMAADTDDADAIADTMDTLAATAAHDLDDQEAEQPRASRIERHTRDFILDVLSNRISPRNFEELSADLLRVIGYQARVTQYSQDGGVDVIAHKDPLGIEPPLIKAQCKQKVSTVGSPEVNQLVGTQGPGELCLFFTLGGYSKDAQAIERQRTGIRLLSGEDIVSLVIDHYDRLPEHWRRIIPLTPVLVVSDGME</sequence>
<evidence type="ECO:0000259" key="1">
    <source>
        <dbReference type="Pfam" id="PF04471"/>
    </source>
</evidence>
<dbReference type="Proteomes" id="UP000014809">
    <property type="component" value="Chromosome"/>
</dbReference>
<dbReference type="Pfam" id="PF04471">
    <property type="entry name" value="Mrr_cat"/>
    <property type="match status" value="1"/>
</dbReference>
<dbReference type="PANTHER" id="PTHR30015:SF7">
    <property type="entry name" value="TYPE IV METHYL-DIRECTED RESTRICTION ENZYME ECOKMRR"/>
    <property type="match status" value="1"/>
</dbReference>
<dbReference type="KEGG" id="cter:A606_03775"/>
<dbReference type="AlphaFoldDB" id="S4XCY4"/>